<feature type="domain" description="C2H2-type" evidence="7">
    <location>
        <begin position="1154"/>
        <end position="1181"/>
    </location>
</feature>
<feature type="compositionally biased region" description="Acidic residues" evidence="6">
    <location>
        <begin position="361"/>
        <end position="373"/>
    </location>
</feature>
<evidence type="ECO:0000313" key="9">
    <source>
        <dbReference type="RefSeq" id="XP_014681043.1"/>
    </source>
</evidence>
<feature type="region of interest" description="Disordered" evidence="6">
    <location>
        <begin position="532"/>
        <end position="556"/>
    </location>
</feature>
<dbReference type="InterPro" id="IPR013087">
    <property type="entry name" value="Znf_C2H2_type"/>
</dbReference>
<evidence type="ECO:0000259" key="7">
    <source>
        <dbReference type="PROSITE" id="PS50157"/>
    </source>
</evidence>
<dbReference type="PANTHER" id="PTHR24379">
    <property type="entry name" value="KRAB AND ZINC FINGER DOMAIN-CONTAINING"/>
    <property type="match status" value="1"/>
</dbReference>
<dbReference type="RefSeq" id="XP_014681043.1">
    <property type="nucleotide sequence ID" value="XM_014825557.1"/>
</dbReference>
<dbReference type="SMART" id="SM00355">
    <property type="entry name" value="ZnF_C2H2"/>
    <property type="match status" value="20"/>
</dbReference>
<name>A0ABM1F9C2_PRICU</name>
<sequence>MTGRFGLLYNFQPSLNTSCIIMEQNKYVVCDVCKEQFSDVATFLEHKKNTDTFVCGLCTARFHVYEDFSLHKSNHAGTVVGHDSDHPSVNMDQSSSTNAGVDDGHQSDTELSVVMCKLCGQYAISKSQMWKHLTTEHGVFYDDTAESLVMSCLEQVKGAAAAATVGVIGKATMAAAAGGASTVIESPLHNVVQKRRRGRPPKKPPAAEGACTPSDMRNPLSGKEKLDDSCQDNSVKLSSSVSPGSENPTSEPPTKRRRGRPTRAEALAKRQAQAEQDRPVKPPPLSEDKELPAEVRRMGDKLQCIRCTKSFARLRQVHGHRCIKRESDFIEYFPERANAIAQLEADDDDKEDEPAPTAELNAEDNSDELSANDDDYRPPSHVKVVYSRRGTPIATRVAPVDPTSIDADSKPFPLTETGSSGGDADTIWSNTWKTIVESGEETSLLDESEHGQGEDSADDDGQVKMILQEDTGMWVVVDMTGEGVPLEEKVGEVEKEAAVEDAPTETPTVDTDTVATEEALEGQQLLQEEVVAPDNRPSSTTPVATAVQPKSEKEEPLPVFSTEAERLEFEEHLQKTIDYTEVDKLYEPYKFQQTVDSDLFKNEEMKKYRDLFVYNCRVCKKVFNSVKNVRLHCFTHTQFKPFTCSQEQCDYASNRKSSVLAHMRKHTGNLFTCKLCEFKSLSRLSLEAHVQKHAEPCLSKCKLCNDDSSYSSKELLRDHVLKHHVTTNDGRRYLQILDNKPKLSPYARKRRKGKHKIHVHQCDICLFRCKSKSDLTRHLAVHKIRSVNSMLCELCDFVSARAEYLLKHYKTHRILYLCSVCNTKILSATSLLAHLREHATDDQEELNSLYVNSINSSIYLPEPDGSIATFQCGAGGKVVGLDSSGVLDALRTDHADEELNHPLLQKDSIYSICKYRPLTVEVFNKIQETFGAIECMYCGRRFHRQGDYTEHVNVHTREKVYECEHDGCAFQALSKDNMRRHVEKVHEKKQYVCELCAHVSNSRMKAWHHKQDAHAGIIDVTCPGCSVRFTKARKLRGHIARVHPNMDRDIVLQLTGQQLKIHGKLGRRSFKCKYCKKVFVNARDLEKHTWIHEGLRPYKCDKCSYTCRSANNLKVHQLKHSKEKTQLCEECGKKYKSVTALNWHIRSHELGRIFKCDKCDYTAVQKSHLKRHMETHSGVRRYRCSECDYTTNTVASMKVHYSRIHKGLSYNTPILNQAELPPDQKVYKCSSCDFLFCNLPDLKRHLNSRHHGPWLPNLSELHLQEITTPDGTTTLVQVVEIQSSADGAATVAPSEMDETTSSAATILQQIIEQSNSHQVELHPVVDENMESLVVNADGADTIILQESEEVVIGEDFGQYIIQYVTEDGTVLHTEVPASEVPQ</sequence>
<gene>
    <name evidence="9" type="primary">LOC106820944</name>
</gene>
<evidence type="ECO:0000256" key="2">
    <source>
        <dbReference type="ARBA" id="ARBA00022737"/>
    </source>
</evidence>
<dbReference type="PANTHER" id="PTHR24379:SF121">
    <property type="entry name" value="C2H2-TYPE DOMAIN-CONTAINING PROTEIN"/>
    <property type="match status" value="1"/>
</dbReference>
<dbReference type="Pfam" id="PF13909">
    <property type="entry name" value="zf-H2C2_5"/>
    <property type="match status" value="1"/>
</dbReference>
<feature type="region of interest" description="Disordered" evidence="6">
    <location>
        <begin position="187"/>
        <end position="294"/>
    </location>
</feature>
<feature type="compositionally biased region" description="Polar residues" evidence="6">
    <location>
        <begin position="90"/>
        <end position="99"/>
    </location>
</feature>
<keyword evidence="3 5" id="KW-0863">Zinc-finger</keyword>
<organism evidence="8 9">
    <name type="scientific">Priapulus caudatus</name>
    <name type="common">Priapulid worm</name>
    <dbReference type="NCBI Taxonomy" id="37621"/>
    <lineage>
        <taxon>Eukaryota</taxon>
        <taxon>Metazoa</taxon>
        <taxon>Ecdysozoa</taxon>
        <taxon>Scalidophora</taxon>
        <taxon>Priapulida</taxon>
        <taxon>Priapulimorpha</taxon>
        <taxon>Priapulimorphida</taxon>
        <taxon>Priapulidae</taxon>
        <taxon>Priapulus</taxon>
    </lineage>
</organism>
<feature type="domain" description="C2H2-type" evidence="7">
    <location>
        <begin position="1227"/>
        <end position="1252"/>
    </location>
</feature>
<feature type="region of interest" description="Disordered" evidence="6">
    <location>
        <begin position="401"/>
        <end position="426"/>
    </location>
</feature>
<dbReference type="PROSITE" id="PS00028">
    <property type="entry name" value="ZINC_FINGER_C2H2_1"/>
    <property type="match status" value="9"/>
</dbReference>
<feature type="domain" description="C2H2-type" evidence="7">
    <location>
        <begin position="933"/>
        <end position="960"/>
    </location>
</feature>
<keyword evidence="1" id="KW-0479">Metal-binding</keyword>
<dbReference type="InterPro" id="IPR036236">
    <property type="entry name" value="Znf_C2H2_sf"/>
</dbReference>
<evidence type="ECO:0000256" key="3">
    <source>
        <dbReference type="ARBA" id="ARBA00022771"/>
    </source>
</evidence>
<reference evidence="9" key="1">
    <citation type="submission" date="2025-08" db="UniProtKB">
        <authorList>
            <consortium name="RefSeq"/>
        </authorList>
    </citation>
    <scope>IDENTIFICATION</scope>
</reference>
<feature type="domain" description="C2H2-type" evidence="7">
    <location>
        <begin position="1182"/>
        <end position="1210"/>
    </location>
</feature>
<evidence type="ECO:0000256" key="6">
    <source>
        <dbReference type="SAM" id="MobiDB-lite"/>
    </source>
</evidence>
<evidence type="ECO:0000256" key="1">
    <source>
        <dbReference type="ARBA" id="ARBA00022723"/>
    </source>
</evidence>
<feature type="domain" description="C2H2-type" evidence="7">
    <location>
        <begin position="614"/>
        <end position="641"/>
    </location>
</feature>
<feature type="domain" description="C2H2-type" evidence="7">
    <location>
        <begin position="816"/>
        <end position="843"/>
    </location>
</feature>
<dbReference type="SUPFAM" id="SSF57667">
    <property type="entry name" value="beta-beta-alpha zinc fingers"/>
    <property type="match status" value="6"/>
</dbReference>
<evidence type="ECO:0000313" key="8">
    <source>
        <dbReference type="Proteomes" id="UP000695022"/>
    </source>
</evidence>
<evidence type="ECO:0000256" key="5">
    <source>
        <dbReference type="PROSITE-ProRule" id="PRU00042"/>
    </source>
</evidence>
<dbReference type="Gene3D" id="3.30.160.60">
    <property type="entry name" value="Classic Zinc Finger"/>
    <property type="match status" value="10"/>
</dbReference>
<dbReference type="PROSITE" id="PS50157">
    <property type="entry name" value="ZINC_FINGER_C2H2_2"/>
    <property type="match status" value="10"/>
</dbReference>
<keyword evidence="2" id="KW-0677">Repeat</keyword>
<proteinExistence type="predicted"/>
<dbReference type="GeneID" id="106820944"/>
<feature type="region of interest" description="Disordered" evidence="6">
    <location>
        <begin position="440"/>
        <end position="460"/>
    </location>
</feature>
<feature type="domain" description="C2H2-type" evidence="7">
    <location>
        <begin position="642"/>
        <end position="668"/>
    </location>
</feature>
<keyword evidence="8" id="KW-1185">Reference proteome</keyword>
<feature type="domain" description="C2H2-type" evidence="7">
    <location>
        <begin position="1098"/>
        <end position="1125"/>
    </location>
</feature>
<feature type="compositionally biased region" description="Basic residues" evidence="6">
    <location>
        <begin position="192"/>
        <end position="202"/>
    </location>
</feature>
<feature type="compositionally biased region" description="Low complexity" evidence="6">
    <location>
        <begin position="234"/>
        <end position="245"/>
    </location>
</feature>
<protein>
    <submittedName>
        <fullName evidence="9">Zinc finger protein 62 homolog isoform X1</fullName>
    </submittedName>
</protein>
<accession>A0ABM1F9C2</accession>
<feature type="domain" description="C2H2-type" evidence="7">
    <location>
        <begin position="1070"/>
        <end position="1097"/>
    </location>
</feature>
<dbReference type="Proteomes" id="UP000695022">
    <property type="component" value="Unplaced"/>
</dbReference>
<dbReference type="Pfam" id="PF00096">
    <property type="entry name" value="zf-C2H2"/>
    <property type="match status" value="2"/>
</dbReference>
<feature type="region of interest" description="Disordered" evidence="6">
    <location>
        <begin position="343"/>
        <end position="380"/>
    </location>
</feature>
<feature type="compositionally biased region" description="Acidic residues" evidence="6">
    <location>
        <begin position="344"/>
        <end position="354"/>
    </location>
</feature>
<evidence type="ECO:0000256" key="4">
    <source>
        <dbReference type="ARBA" id="ARBA00022833"/>
    </source>
</evidence>
<feature type="domain" description="C2H2-type" evidence="7">
    <location>
        <begin position="1126"/>
        <end position="1153"/>
    </location>
</feature>
<keyword evidence="4" id="KW-0862">Zinc</keyword>
<feature type="region of interest" description="Disordered" evidence="6">
    <location>
        <begin position="79"/>
        <end position="104"/>
    </location>
</feature>
<feature type="compositionally biased region" description="Basic and acidic residues" evidence="6">
    <location>
        <begin position="275"/>
        <end position="294"/>
    </location>
</feature>